<keyword evidence="6" id="KW-0406">Ion transport</keyword>
<evidence type="ECO:0000256" key="2">
    <source>
        <dbReference type="ARBA" id="ARBA00022448"/>
    </source>
</evidence>
<protein>
    <submittedName>
        <fullName evidence="10">Bestrophin homolog</fullName>
    </submittedName>
</protein>
<evidence type="ECO:0000256" key="6">
    <source>
        <dbReference type="ARBA" id="ARBA00023065"/>
    </source>
</evidence>
<dbReference type="AlphaFoldDB" id="A0A9P1BPH6"/>
<dbReference type="EMBL" id="CAMXCT020000245">
    <property type="protein sequence ID" value="CAL1129493.1"/>
    <property type="molecule type" value="Genomic_DNA"/>
</dbReference>
<evidence type="ECO:0000256" key="4">
    <source>
        <dbReference type="ARBA" id="ARBA00022692"/>
    </source>
</evidence>
<comment type="subcellular location">
    <subcellularLocation>
        <location evidence="1">Cell membrane</location>
        <topology evidence="1">Multi-pass membrane protein</topology>
    </subcellularLocation>
</comment>
<dbReference type="PANTHER" id="PTHR33281:SF19">
    <property type="entry name" value="VOLTAGE-DEPENDENT ANION CHANNEL-FORMING PROTEIN YNEE"/>
    <property type="match status" value="1"/>
</dbReference>
<keyword evidence="11" id="KW-1185">Reference proteome</keyword>
<feature type="transmembrane region" description="Helical" evidence="8">
    <location>
        <begin position="35"/>
        <end position="54"/>
    </location>
</feature>
<evidence type="ECO:0000256" key="8">
    <source>
        <dbReference type="SAM" id="Phobius"/>
    </source>
</evidence>
<comment type="caution">
    <text evidence="9">The sequence shown here is derived from an EMBL/GenBank/DDBJ whole genome shotgun (WGS) entry which is preliminary data.</text>
</comment>
<evidence type="ECO:0000256" key="7">
    <source>
        <dbReference type="ARBA" id="ARBA00023136"/>
    </source>
</evidence>
<name>A0A9P1BPH6_9DINO</name>
<gene>
    <name evidence="9" type="ORF">C1SCF055_LOCUS4371</name>
</gene>
<reference evidence="9" key="1">
    <citation type="submission" date="2022-10" db="EMBL/GenBank/DDBJ databases">
        <authorList>
            <person name="Chen Y."/>
            <person name="Dougan E. K."/>
            <person name="Chan C."/>
            <person name="Rhodes N."/>
            <person name="Thang M."/>
        </authorList>
    </citation>
    <scope>NUCLEOTIDE SEQUENCE</scope>
</reference>
<keyword evidence="2" id="KW-0813">Transport</keyword>
<dbReference type="PANTHER" id="PTHR33281">
    <property type="entry name" value="UPF0187 PROTEIN YNEE"/>
    <property type="match status" value="1"/>
</dbReference>
<feature type="transmembrane region" description="Helical" evidence="8">
    <location>
        <begin position="242"/>
        <end position="258"/>
    </location>
</feature>
<keyword evidence="5 8" id="KW-1133">Transmembrane helix</keyword>
<evidence type="ECO:0000256" key="3">
    <source>
        <dbReference type="ARBA" id="ARBA00022475"/>
    </source>
</evidence>
<evidence type="ECO:0000256" key="5">
    <source>
        <dbReference type="ARBA" id="ARBA00022989"/>
    </source>
</evidence>
<dbReference type="Proteomes" id="UP001152797">
    <property type="component" value="Unassembled WGS sequence"/>
</dbReference>
<accession>A0A9P1BPH6</accession>
<proteinExistence type="predicted"/>
<dbReference type="EMBL" id="CAMXCT010000245">
    <property type="protein sequence ID" value="CAI3976118.1"/>
    <property type="molecule type" value="Genomic_DNA"/>
</dbReference>
<organism evidence="9">
    <name type="scientific">Cladocopium goreaui</name>
    <dbReference type="NCBI Taxonomy" id="2562237"/>
    <lineage>
        <taxon>Eukaryota</taxon>
        <taxon>Sar</taxon>
        <taxon>Alveolata</taxon>
        <taxon>Dinophyceae</taxon>
        <taxon>Suessiales</taxon>
        <taxon>Symbiodiniaceae</taxon>
        <taxon>Cladocopium</taxon>
    </lineage>
</organism>
<evidence type="ECO:0000313" key="11">
    <source>
        <dbReference type="Proteomes" id="UP001152797"/>
    </source>
</evidence>
<evidence type="ECO:0000256" key="1">
    <source>
        <dbReference type="ARBA" id="ARBA00004651"/>
    </source>
</evidence>
<reference evidence="10 11" key="2">
    <citation type="submission" date="2024-05" db="EMBL/GenBank/DDBJ databases">
        <authorList>
            <person name="Chen Y."/>
            <person name="Shah S."/>
            <person name="Dougan E. K."/>
            <person name="Thang M."/>
            <person name="Chan C."/>
        </authorList>
    </citation>
    <scope>NUCLEOTIDE SEQUENCE [LARGE SCALE GENOMIC DNA]</scope>
</reference>
<dbReference type="InterPro" id="IPR044669">
    <property type="entry name" value="YneE/VCCN1/2-like"/>
</dbReference>
<dbReference type="Pfam" id="PF25539">
    <property type="entry name" value="Bestrophin_2"/>
    <property type="match status" value="2"/>
</dbReference>
<dbReference type="GO" id="GO:0005886">
    <property type="term" value="C:plasma membrane"/>
    <property type="evidence" value="ECO:0007669"/>
    <property type="project" value="UniProtKB-SubCell"/>
</dbReference>
<dbReference type="EMBL" id="CAMXCT030000245">
    <property type="protein sequence ID" value="CAL4763430.1"/>
    <property type="molecule type" value="Genomic_DNA"/>
</dbReference>
<sequence length="770" mass="85837">MWRQEWEDTQQDGRYVDLVKAVTGLDVLQRLQGQLLLLNLVSAAALFYDDYAVPRGAPDLTLPGEPFTFGFVALGLLLAYRALQSRTRFARARDLWDDILNISRNLYQNYGDKLRRDEFMELARWIPAFPAALLWHLRRDGDPRSLRGQLRKSRGPDHEAHEVPEIGGLTEVEIAEVLNRPAGVSAPLFVLHRLTAIVTRLKLPDDDRLQMTNSLSRLSNIVGSCEELSPIPMAYVKQTTRFLFLYLILLPLGLLQELGAGTMLAEQLIAFALLGIENVAALLEEPFLALPIDQICAITARDSQALRNDWDRWTRWTRGDSVDGPEAVFWRQQPGLAVDAAVLSQKMVAAEEVSYMARVLKPMGSHDIPVESDHWISLVSLGRAMLQSASNFSVLRRSEEMMAFVRQMAMASATVMRLTRLCAAEQATLPGVAASMGIDQPGDFAIWLFESHKAEHQKQLAAGRAGHNAQRHRGVPRRAFDGVAEFLPLLVAVTPALVYQLAGEAKDPGVPRRKDVKPWSEVMELLTSDVLTRIRKPLVFLNLISAAVFAFNFYILPPGRGNFVFPVEGFVALTFCVGVLLAQRLKTANQRFLRGKKAWSEIVNVTRNLNRQAHLWADRESFLVFSRWLPAFPAALLWDLRKLPEEELPTVLKDSQGAGDQTATLGLTQLEMDQVLTRPAGSTAALYVLQKLHVVASKLQLAEPQSSVLQQALSKLSEAVKACQKEKHQAGDLKQGMVVVALARLSADRCVTLWVSVLSLGPWDELLNSH</sequence>
<feature type="transmembrane region" description="Helical" evidence="8">
    <location>
        <begin position="563"/>
        <end position="582"/>
    </location>
</feature>
<dbReference type="GO" id="GO:0005254">
    <property type="term" value="F:chloride channel activity"/>
    <property type="evidence" value="ECO:0007669"/>
    <property type="project" value="InterPro"/>
</dbReference>
<keyword evidence="7 8" id="KW-0472">Membrane</keyword>
<evidence type="ECO:0000313" key="10">
    <source>
        <dbReference type="EMBL" id="CAL4763430.1"/>
    </source>
</evidence>
<keyword evidence="3" id="KW-1003">Cell membrane</keyword>
<feature type="transmembrane region" description="Helical" evidence="8">
    <location>
        <begin position="538"/>
        <end position="557"/>
    </location>
</feature>
<evidence type="ECO:0000313" key="9">
    <source>
        <dbReference type="EMBL" id="CAI3976118.1"/>
    </source>
</evidence>
<feature type="transmembrane region" description="Helical" evidence="8">
    <location>
        <begin position="66"/>
        <end position="83"/>
    </location>
</feature>
<dbReference type="OrthoDB" id="436757at2759"/>
<keyword evidence="4 8" id="KW-0812">Transmembrane</keyword>